<reference evidence="10" key="1">
    <citation type="submission" date="2015-11" db="EMBL/GenBank/DDBJ databases">
        <title>De novo transcriptome assembly of four potential Pierce s Disease insect vectors from Arizona vineyards.</title>
        <authorList>
            <person name="Tassone E.E."/>
        </authorList>
    </citation>
    <scope>NUCLEOTIDE SEQUENCE</scope>
</reference>
<dbReference type="PROSITE" id="PS50262">
    <property type="entry name" value="G_PROTEIN_RECEP_F1_2"/>
    <property type="match status" value="1"/>
</dbReference>
<dbReference type="GO" id="GO:0032870">
    <property type="term" value="P:cellular response to hormone stimulus"/>
    <property type="evidence" value="ECO:0007669"/>
    <property type="project" value="TreeGrafter"/>
</dbReference>
<accession>A0A1B6HDW7</accession>
<protein>
    <recommendedName>
        <fullName evidence="9">G-protein coupled receptors family 1 profile domain-containing protein</fullName>
    </recommendedName>
</protein>
<gene>
    <name evidence="10" type="ORF">g.18453</name>
</gene>
<evidence type="ECO:0000313" key="10">
    <source>
        <dbReference type="EMBL" id="JAS72821.1"/>
    </source>
</evidence>
<dbReference type="PANTHER" id="PTHR24241">
    <property type="entry name" value="NEUROPEPTIDE RECEPTOR-RELATED G-PROTEIN COUPLED RECEPTOR"/>
    <property type="match status" value="1"/>
</dbReference>
<dbReference type="PANTHER" id="PTHR24241:SF193">
    <property type="entry name" value="G-PROTEIN COUPLED RECEPTORS FAMILY 1 PROFILE DOMAIN-CONTAINING PROTEIN"/>
    <property type="match status" value="1"/>
</dbReference>
<dbReference type="EMBL" id="GECU01034885">
    <property type="protein sequence ID" value="JAS72821.1"/>
    <property type="molecule type" value="Transcribed_RNA"/>
</dbReference>
<comment type="similarity">
    <text evidence="2">Belongs to the G-protein coupled receptor 1 family.</text>
</comment>
<dbReference type="Gene3D" id="1.20.1070.10">
    <property type="entry name" value="Rhodopsin 7-helix transmembrane proteins"/>
    <property type="match status" value="1"/>
</dbReference>
<evidence type="ECO:0000256" key="3">
    <source>
        <dbReference type="ARBA" id="ARBA00022475"/>
    </source>
</evidence>
<keyword evidence="5 8" id="KW-1133">Transmembrane helix</keyword>
<feature type="domain" description="G-protein coupled receptors family 1 profile" evidence="9">
    <location>
        <begin position="1"/>
        <end position="58"/>
    </location>
</feature>
<evidence type="ECO:0000256" key="1">
    <source>
        <dbReference type="ARBA" id="ARBA00004651"/>
    </source>
</evidence>
<evidence type="ECO:0000256" key="4">
    <source>
        <dbReference type="ARBA" id="ARBA00022692"/>
    </source>
</evidence>
<evidence type="ECO:0000256" key="6">
    <source>
        <dbReference type="ARBA" id="ARBA00023136"/>
    </source>
</evidence>
<evidence type="ECO:0000259" key="9">
    <source>
        <dbReference type="PROSITE" id="PS50262"/>
    </source>
</evidence>
<dbReference type="GO" id="GO:0004930">
    <property type="term" value="F:G protein-coupled receptor activity"/>
    <property type="evidence" value="ECO:0007669"/>
    <property type="project" value="InterPro"/>
</dbReference>
<dbReference type="GO" id="GO:0005886">
    <property type="term" value="C:plasma membrane"/>
    <property type="evidence" value="ECO:0007669"/>
    <property type="project" value="UniProtKB-SubCell"/>
</dbReference>
<keyword evidence="7" id="KW-0675">Receptor</keyword>
<keyword evidence="4 8" id="KW-0812">Transmembrane</keyword>
<dbReference type="InterPro" id="IPR017452">
    <property type="entry name" value="GPCR_Rhodpsn_7TM"/>
</dbReference>
<dbReference type="SUPFAM" id="SSF81321">
    <property type="entry name" value="Family A G protein-coupled receptor-like"/>
    <property type="match status" value="1"/>
</dbReference>
<dbReference type="Pfam" id="PF00001">
    <property type="entry name" value="7tm_1"/>
    <property type="match status" value="1"/>
</dbReference>
<keyword evidence="3" id="KW-1003">Cell membrane</keyword>
<dbReference type="PRINTS" id="PR00237">
    <property type="entry name" value="GPCRRHODOPSN"/>
</dbReference>
<dbReference type="GO" id="GO:0042277">
    <property type="term" value="F:peptide binding"/>
    <property type="evidence" value="ECO:0007669"/>
    <property type="project" value="TreeGrafter"/>
</dbReference>
<proteinExistence type="inferred from homology"/>
<dbReference type="InterPro" id="IPR000276">
    <property type="entry name" value="GPCR_Rhodpsn"/>
</dbReference>
<dbReference type="AlphaFoldDB" id="A0A1B6HDW7"/>
<sequence>MLVLIVVVFVVCWAPILILDVLTAFQVLEEYSTGFLKHVRTTFHLMSYFNSCVNPIIYGFMSKNFRESFQKALSRCCRQHLRRQLSVSQSRGTSIRFRDRSTVVTQITSN</sequence>
<keyword evidence="6 8" id="KW-0472">Membrane</keyword>
<evidence type="ECO:0000256" key="7">
    <source>
        <dbReference type="ARBA" id="ARBA00023170"/>
    </source>
</evidence>
<organism evidence="10">
    <name type="scientific">Homalodisca liturata</name>
    <dbReference type="NCBI Taxonomy" id="320908"/>
    <lineage>
        <taxon>Eukaryota</taxon>
        <taxon>Metazoa</taxon>
        <taxon>Ecdysozoa</taxon>
        <taxon>Arthropoda</taxon>
        <taxon>Hexapoda</taxon>
        <taxon>Insecta</taxon>
        <taxon>Pterygota</taxon>
        <taxon>Neoptera</taxon>
        <taxon>Paraneoptera</taxon>
        <taxon>Hemiptera</taxon>
        <taxon>Auchenorrhyncha</taxon>
        <taxon>Membracoidea</taxon>
        <taxon>Cicadellidae</taxon>
        <taxon>Cicadellinae</taxon>
        <taxon>Proconiini</taxon>
        <taxon>Homalodisca</taxon>
    </lineage>
</organism>
<evidence type="ECO:0000256" key="8">
    <source>
        <dbReference type="SAM" id="Phobius"/>
    </source>
</evidence>
<evidence type="ECO:0000256" key="2">
    <source>
        <dbReference type="ARBA" id="ARBA00010663"/>
    </source>
</evidence>
<feature type="transmembrane region" description="Helical" evidence="8">
    <location>
        <begin position="42"/>
        <end position="61"/>
    </location>
</feature>
<comment type="subcellular location">
    <subcellularLocation>
        <location evidence="1">Cell membrane</location>
        <topology evidence="1">Multi-pass membrane protein</topology>
    </subcellularLocation>
</comment>
<name>A0A1B6HDW7_9HEMI</name>
<evidence type="ECO:0000256" key="5">
    <source>
        <dbReference type="ARBA" id="ARBA00022989"/>
    </source>
</evidence>